<evidence type="ECO:0000259" key="8">
    <source>
        <dbReference type="Pfam" id="PF17801"/>
    </source>
</evidence>
<name>A0ABD2RZM9_9SOLN</name>
<dbReference type="PANTHER" id="PTHR11452">
    <property type="entry name" value="ALPHA-GALACTOSIDASE/ALPHA-N-ACETYLGALACTOSAMINIDASE"/>
    <property type="match status" value="1"/>
</dbReference>
<dbReference type="GO" id="GO:0004557">
    <property type="term" value="F:alpha-galactosidase activity"/>
    <property type="evidence" value="ECO:0007669"/>
    <property type="project" value="UniProtKB-EC"/>
</dbReference>
<comment type="caution">
    <text evidence="9">The sequence shown here is derived from an EMBL/GenBank/DDBJ whole genome shotgun (WGS) entry which is preliminary data.</text>
</comment>
<organism evidence="9 10">
    <name type="scientific">Solanum stoloniferum</name>
    <dbReference type="NCBI Taxonomy" id="62892"/>
    <lineage>
        <taxon>Eukaryota</taxon>
        <taxon>Viridiplantae</taxon>
        <taxon>Streptophyta</taxon>
        <taxon>Embryophyta</taxon>
        <taxon>Tracheophyta</taxon>
        <taxon>Spermatophyta</taxon>
        <taxon>Magnoliopsida</taxon>
        <taxon>eudicotyledons</taxon>
        <taxon>Gunneridae</taxon>
        <taxon>Pentapetalae</taxon>
        <taxon>asterids</taxon>
        <taxon>lamiids</taxon>
        <taxon>Solanales</taxon>
        <taxon>Solanaceae</taxon>
        <taxon>Solanoideae</taxon>
        <taxon>Solaneae</taxon>
        <taxon>Solanum</taxon>
    </lineage>
</organism>
<keyword evidence="6" id="KW-0326">Glycosidase</keyword>
<sequence>MILKTYIFIIFTTLFLHWETSETKSQGDIGRASLPPRGWNSYDSFCWTITEEEFLQNAELVAQRLKPHGYEYVVVDFLWYRKKTIGAYTDSYGFDVFDEWGRMVPDPGRWPSSQGGKGFSEVAGKVHSMGLKFGIHVMSGLSLQAFNANTLILDTTTGKAYEEAGRQWRAQDIGIKERTCAWMKNGFMSVNTKLGAGRAFLRSLYQQYADWGVDFVKLDCVFGDDLDLDEIIVVSEVLNELSRPIIYSLSPGTNAKPIIAKEVSGLVNMYRVTGDDWDTWEDVSAHFNVARDCIAANLVGVKGLKGKSWPDLDMLPLGWLTEAELCSPLGQNKEENPARNIILRFGAGSNDGPHRYCRLNLDEQRTQVTLWSMVRSPLIFGGDMRKLDDATFSLLTNPTLLEINWFSSNNMEFHYVTGSLSLSGKHSLSNHTEDKEKINVLETRVLALRSCKDVKANGWSTKVLDNNVEKVCWEENSNKCKAPFCLNKREALSASEGEMVYQHQNLGRLHLVVTERTELCFGASSNRKLTANEISRGSFSRCRSHANQMWENYNGTLMNSYSGLCAIMDFVRASSGGIRSWLATGRRGEIYLAFFNLNNQVTKMSAKISDITNAIHATSSKCSGTEVWSGTNLGAIKDSISMPVNAHGCALFVLNCT</sequence>
<proteinExistence type="inferred from homology"/>
<accession>A0ABD2RZM9</accession>
<dbReference type="Pfam" id="PF17801">
    <property type="entry name" value="Melibiase_C"/>
    <property type="match status" value="1"/>
</dbReference>
<feature type="chain" id="PRO_5044850024" description="alpha-galactosidase" evidence="7">
    <location>
        <begin position="24"/>
        <end position="657"/>
    </location>
</feature>
<keyword evidence="4 7" id="KW-0732">Signal</keyword>
<feature type="signal peptide" evidence="7">
    <location>
        <begin position="1"/>
        <end position="23"/>
    </location>
</feature>
<dbReference type="InterPro" id="IPR041233">
    <property type="entry name" value="Melibiase_C"/>
</dbReference>
<evidence type="ECO:0000313" key="10">
    <source>
        <dbReference type="Proteomes" id="UP001627284"/>
    </source>
</evidence>
<evidence type="ECO:0000256" key="7">
    <source>
        <dbReference type="SAM" id="SignalP"/>
    </source>
</evidence>
<dbReference type="Gene3D" id="2.60.40.1180">
    <property type="entry name" value="Golgi alpha-mannosidase II"/>
    <property type="match status" value="1"/>
</dbReference>
<dbReference type="Proteomes" id="UP001627284">
    <property type="component" value="Unassembled WGS sequence"/>
</dbReference>
<dbReference type="InterPro" id="IPR017853">
    <property type="entry name" value="GH"/>
</dbReference>
<dbReference type="CDD" id="cd14792">
    <property type="entry name" value="GH27"/>
    <property type="match status" value="1"/>
</dbReference>
<evidence type="ECO:0000313" key="9">
    <source>
        <dbReference type="EMBL" id="KAL3337300.1"/>
    </source>
</evidence>
<evidence type="ECO:0000256" key="4">
    <source>
        <dbReference type="ARBA" id="ARBA00022729"/>
    </source>
</evidence>
<dbReference type="InterPro" id="IPR013780">
    <property type="entry name" value="Glyco_hydro_b"/>
</dbReference>
<keyword evidence="10" id="KW-1185">Reference proteome</keyword>
<dbReference type="InterPro" id="IPR002241">
    <property type="entry name" value="Glyco_hydro_27"/>
</dbReference>
<keyword evidence="5" id="KW-0378">Hydrolase</keyword>
<evidence type="ECO:0000256" key="5">
    <source>
        <dbReference type="ARBA" id="ARBA00022801"/>
    </source>
</evidence>
<dbReference type="SUPFAM" id="SSF51445">
    <property type="entry name" value="(Trans)glycosidases"/>
    <property type="match status" value="1"/>
</dbReference>
<dbReference type="SUPFAM" id="SSF51011">
    <property type="entry name" value="Glycosyl hydrolase domain"/>
    <property type="match status" value="1"/>
</dbReference>
<dbReference type="EMBL" id="JBJKTR010000017">
    <property type="protein sequence ID" value="KAL3337300.1"/>
    <property type="molecule type" value="Genomic_DNA"/>
</dbReference>
<dbReference type="InterPro" id="IPR013785">
    <property type="entry name" value="Aldolase_TIM"/>
</dbReference>
<protein>
    <recommendedName>
        <fullName evidence="3">alpha-galactosidase</fullName>
        <ecNumber evidence="3">3.2.1.22</ecNumber>
    </recommendedName>
</protein>
<comment type="similarity">
    <text evidence="2">Belongs to the glycosyl hydrolase 27 family.</text>
</comment>
<reference evidence="9 10" key="1">
    <citation type="submission" date="2024-05" db="EMBL/GenBank/DDBJ databases">
        <title>De novo assembly of an allotetraploid wild potato.</title>
        <authorList>
            <person name="Hosaka A.J."/>
        </authorList>
    </citation>
    <scope>NUCLEOTIDE SEQUENCE [LARGE SCALE GENOMIC DNA]</scope>
    <source>
        <tissue evidence="9">Young leaves</tissue>
    </source>
</reference>
<dbReference type="Gene3D" id="3.20.20.70">
    <property type="entry name" value="Aldolase class I"/>
    <property type="match status" value="1"/>
</dbReference>
<evidence type="ECO:0000256" key="1">
    <source>
        <dbReference type="ARBA" id="ARBA00001255"/>
    </source>
</evidence>
<dbReference type="Pfam" id="PF16499">
    <property type="entry name" value="Melibiase_2"/>
    <property type="match status" value="1"/>
</dbReference>
<dbReference type="PANTHER" id="PTHR11452:SF42">
    <property type="entry name" value="ALPHA-GALACTOSIDASE"/>
    <property type="match status" value="1"/>
</dbReference>
<feature type="domain" description="Alpha galactosidase C-terminal" evidence="8">
    <location>
        <begin position="576"/>
        <end position="654"/>
    </location>
</feature>
<evidence type="ECO:0000256" key="6">
    <source>
        <dbReference type="ARBA" id="ARBA00023295"/>
    </source>
</evidence>
<comment type="catalytic activity">
    <reaction evidence="1">
        <text>Hydrolysis of terminal, non-reducing alpha-D-galactose residues in alpha-D-galactosides, including galactose oligosaccharides, galactomannans and galactolipids.</text>
        <dbReference type="EC" id="3.2.1.22"/>
    </reaction>
</comment>
<gene>
    <name evidence="9" type="ORF">AABB24_029783</name>
</gene>
<evidence type="ECO:0000256" key="2">
    <source>
        <dbReference type="ARBA" id="ARBA00009743"/>
    </source>
</evidence>
<evidence type="ECO:0000256" key="3">
    <source>
        <dbReference type="ARBA" id="ARBA00012755"/>
    </source>
</evidence>
<dbReference type="AlphaFoldDB" id="A0ABD2RZM9"/>
<dbReference type="EC" id="3.2.1.22" evidence="3"/>